<comment type="function">
    <text evidence="2">Catalyzes the isomerization between 2-isopropylmalate and 3-isopropylmalate, via the formation of 2-isopropylmaleate.</text>
</comment>
<evidence type="ECO:0000256" key="6">
    <source>
        <dbReference type="ARBA" id="ARBA00011271"/>
    </source>
</evidence>
<dbReference type="AlphaFoldDB" id="A0A1X4GKR9"/>
<organism evidence="14 15">
    <name type="scientific">Halorubrum ezzemoulense DSM 17463</name>
    <dbReference type="NCBI Taxonomy" id="1121945"/>
    <lineage>
        <taxon>Archaea</taxon>
        <taxon>Methanobacteriati</taxon>
        <taxon>Methanobacteriota</taxon>
        <taxon>Stenosarchaea group</taxon>
        <taxon>Halobacteria</taxon>
        <taxon>Halobacteriales</taxon>
        <taxon>Haloferacaceae</taxon>
        <taxon>Halorubrum</taxon>
    </lineage>
</organism>
<comment type="subunit">
    <text evidence="6">Heterodimer of LeuC and LeuD.</text>
</comment>
<evidence type="ECO:0000256" key="11">
    <source>
        <dbReference type="ARBA" id="ARBA00023304"/>
    </source>
</evidence>
<accession>A0A1X4GKR9</accession>
<sequence>MAPDANAGDDQHITEVSGTGVPIPGDDVDTDQILPAQFMKEVTFDNMADYLFYDARRDEDGEFNDHPLNRFEGASIAVVNSNFGCGSSREHAPQAMMRWGVDGVVGESYAEIFRDNCKSLGIPAVTADHETVVELQEWIEANPDGDIEVDVEGETVTYGDTVIDVEVDDAMREALVEGIWDTTALMYSNRSKVDETVADLPYVEGDD</sequence>
<comment type="similarity">
    <text evidence="4">Belongs to the LeuD family. LeuD type 1 subfamily.</text>
</comment>
<evidence type="ECO:0000256" key="10">
    <source>
        <dbReference type="ARBA" id="ARBA00023239"/>
    </source>
</evidence>
<dbReference type="Gene3D" id="3.20.19.10">
    <property type="entry name" value="Aconitase, domain 4"/>
    <property type="match status" value="1"/>
</dbReference>
<comment type="pathway">
    <text evidence="3">Amino-acid biosynthesis; L-leucine biosynthesis; L-leucine from 3-methyl-2-oxobutanoate: step 2/4.</text>
</comment>
<dbReference type="InterPro" id="IPR000573">
    <property type="entry name" value="AconitaseA/IPMdHydase_ssu_swvl"/>
</dbReference>
<dbReference type="UniPathway" id="UPA00048">
    <property type="reaction ID" value="UER00071"/>
</dbReference>
<dbReference type="GeneID" id="301359356"/>
<evidence type="ECO:0000256" key="2">
    <source>
        <dbReference type="ARBA" id="ARBA00002695"/>
    </source>
</evidence>
<dbReference type="GO" id="GO:0003861">
    <property type="term" value="F:3-isopropylmalate dehydratase activity"/>
    <property type="evidence" value="ECO:0007669"/>
    <property type="project" value="UniProtKB-EC"/>
</dbReference>
<dbReference type="NCBIfam" id="TIGR00171">
    <property type="entry name" value="leuD"/>
    <property type="match status" value="1"/>
</dbReference>
<dbReference type="InterPro" id="IPR050075">
    <property type="entry name" value="LeuD"/>
</dbReference>
<evidence type="ECO:0000256" key="7">
    <source>
        <dbReference type="ARBA" id="ARBA00011998"/>
    </source>
</evidence>
<evidence type="ECO:0000256" key="4">
    <source>
        <dbReference type="ARBA" id="ARBA00009845"/>
    </source>
</evidence>
<name>A0A1X4GKR9_HALEZ</name>
<evidence type="ECO:0000313" key="15">
    <source>
        <dbReference type="Proteomes" id="UP000193587"/>
    </source>
</evidence>
<dbReference type="NCBIfam" id="NF002458">
    <property type="entry name" value="PRK01641.1"/>
    <property type="match status" value="1"/>
</dbReference>
<dbReference type="Pfam" id="PF00694">
    <property type="entry name" value="Aconitase_C"/>
    <property type="match status" value="1"/>
</dbReference>
<protein>
    <recommendedName>
        <fullName evidence="7">3-isopropylmalate dehydratase</fullName>
        <ecNumber evidence="7">4.2.1.33</ecNumber>
    </recommendedName>
</protein>
<evidence type="ECO:0000256" key="1">
    <source>
        <dbReference type="ARBA" id="ARBA00000491"/>
    </source>
</evidence>
<comment type="catalytic activity">
    <reaction evidence="1">
        <text>(2R,3S)-3-isopropylmalate = (2S)-2-isopropylmalate</text>
        <dbReference type="Rhea" id="RHEA:32287"/>
        <dbReference type="ChEBI" id="CHEBI:1178"/>
        <dbReference type="ChEBI" id="CHEBI:35121"/>
        <dbReference type="EC" id="4.2.1.33"/>
    </reaction>
</comment>
<feature type="region of interest" description="Disordered" evidence="12">
    <location>
        <begin position="1"/>
        <end position="25"/>
    </location>
</feature>
<dbReference type="EC" id="4.2.1.33" evidence="7"/>
<dbReference type="Proteomes" id="UP000193587">
    <property type="component" value="Unassembled WGS sequence"/>
</dbReference>
<dbReference type="GO" id="GO:0009098">
    <property type="term" value="P:L-leucine biosynthetic process"/>
    <property type="evidence" value="ECO:0007669"/>
    <property type="project" value="UniProtKB-UniPathway"/>
</dbReference>
<keyword evidence="9" id="KW-0028">Amino-acid biosynthesis</keyword>
<dbReference type="STRING" id="1121945.GCA_000421805_00565"/>
<evidence type="ECO:0000259" key="13">
    <source>
        <dbReference type="Pfam" id="PF00694"/>
    </source>
</evidence>
<dbReference type="SUPFAM" id="SSF52016">
    <property type="entry name" value="LeuD/IlvD-like"/>
    <property type="match status" value="1"/>
</dbReference>
<comment type="caution">
    <text evidence="14">The sequence shown here is derived from an EMBL/GenBank/DDBJ whole genome shotgun (WGS) entry which is preliminary data.</text>
</comment>
<dbReference type="CDD" id="cd01577">
    <property type="entry name" value="IPMI_Swivel"/>
    <property type="match status" value="1"/>
</dbReference>
<evidence type="ECO:0000256" key="9">
    <source>
        <dbReference type="ARBA" id="ARBA00022605"/>
    </source>
</evidence>
<dbReference type="PANTHER" id="PTHR43345:SF5">
    <property type="entry name" value="3-ISOPROPYLMALATE DEHYDRATASE SMALL SUBUNIT"/>
    <property type="match status" value="1"/>
</dbReference>
<evidence type="ECO:0000256" key="5">
    <source>
        <dbReference type="ARBA" id="ARBA00009869"/>
    </source>
</evidence>
<dbReference type="InterPro" id="IPR015928">
    <property type="entry name" value="Aconitase/3IPM_dehydase_swvl"/>
</dbReference>
<reference evidence="14 15" key="1">
    <citation type="submission" date="2017-04" db="EMBL/GenBank/DDBJ databases">
        <title>MLSA of the genus Halorubrum.</title>
        <authorList>
            <person name="De La Haba R."/>
            <person name="Sanchez-Porro C."/>
            <person name="Infante-Dominguez C."/>
            <person name="Ventosa A."/>
        </authorList>
    </citation>
    <scope>NUCLEOTIDE SEQUENCE [LARGE SCALE GENOMIC DNA]</scope>
    <source>
        <strain evidence="14 15">DSM 17463</strain>
    </source>
</reference>
<dbReference type="eggNOG" id="arCOG02230">
    <property type="taxonomic scope" value="Archaea"/>
</dbReference>
<dbReference type="RefSeq" id="WP_049929874.1">
    <property type="nucleotide sequence ID" value="NZ_ATXS01000001.1"/>
</dbReference>
<dbReference type="EMBL" id="NEDJ01000038">
    <property type="protein sequence ID" value="OSO97843.1"/>
    <property type="molecule type" value="Genomic_DNA"/>
</dbReference>
<evidence type="ECO:0000313" key="14">
    <source>
        <dbReference type="EMBL" id="OSO97843.1"/>
    </source>
</evidence>
<proteinExistence type="inferred from homology"/>
<keyword evidence="8" id="KW-0432">Leucine biosynthesis</keyword>
<evidence type="ECO:0000256" key="8">
    <source>
        <dbReference type="ARBA" id="ARBA00022430"/>
    </source>
</evidence>
<evidence type="ECO:0000256" key="12">
    <source>
        <dbReference type="SAM" id="MobiDB-lite"/>
    </source>
</evidence>
<evidence type="ECO:0000256" key="3">
    <source>
        <dbReference type="ARBA" id="ARBA00004729"/>
    </source>
</evidence>
<keyword evidence="10" id="KW-0456">Lyase</keyword>
<dbReference type="InterPro" id="IPR004431">
    <property type="entry name" value="3-IsopropMal_deHydase_ssu"/>
</dbReference>
<feature type="domain" description="Aconitase A/isopropylmalate dehydratase small subunit swivel" evidence="13">
    <location>
        <begin position="13"/>
        <end position="122"/>
    </location>
</feature>
<keyword evidence="11" id="KW-0100">Branched-chain amino acid biosynthesis</keyword>
<dbReference type="GO" id="GO:0009316">
    <property type="term" value="C:3-isopropylmalate dehydratase complex"/>
    <property type="evidence" value="ECO:0007669"/>
    <property type="project" value="InterPro"/>
</dbReference>
<dbReference type="PANTHER" id="PTHR43345">
    <property type="entry name" value="3-ISOPROPYLMALATE DEHYDRATASE SMALL SUBUNIT 2-RELATED-RELATED"/>
    <property type="match status" value="1"/>
</dbReference>
<comment type="similarity">
    <text evidence="5">Belongs to the LeuD family. LeuD type 2 subfamily.</text>
</comment>
<dbReference type="InterPro" id="IPR033940">
    <property type="entry name" value="IPMI_Swivel"/>
</dbReference>
<gene>
    <name evidence="14" type="ORF">B9H04_11200</name>
</gene>